<dbReference type="InterPro" id="IPR024079">
    <property type="entry name" value="MetalloPept_cat_dom_sf"/>
</dbReference>
<keyword evidence="3" id="KW-0378">Hydrolase</keyword>
<dbReference type="SUPFAM" id="SSF55486">
    <property type="entry name" value="Metalloproteases ('zincins'), catalytic domain"/>
    <property type="match status" value="1"/>
</dbReference>
<dbReference type="GO" id="GO:0004222">
    <property type="term" value="F:metalloendopeptidase activity"/>
    <property type="evidence" value="ECO:0007669"/>
    <property type="project" value="InterPro"/>
</dbReference>
<keyword evidence="4" id="KW-0862">Zinc</keyword>
<evidence type="ECO:0000313" key="6">
    <source>
        <dbReference type="EMBL" id="CAG5156502.1"/>
    </source>
</evidence>
<evidence type="ECO:0000256" key="2">
    <source>
        <dbReference type="ARBA" id="ARBA00022723"/>
    </source>
</evidence>
<keyword evidence="7" id="KW-1185">Reference proteome</keyword>
<dbReference type="Proteomes" id="UP000676310">
    <property type="component" value="Unassembled WGS sequence"/>
</dbReference>
<evidence type="ECO:0000256" key="4">
    <source>
        <dbReference type="ARBA" id="ARBA00022833"/>
    </source>
</evidence>
<dbReference type="InterPro" id="IPR001818">
    <property type="entry name" value="Pept_M10_metallopeptidase"/>
</dbReference>
<dbReference type="AlphaFoldDB" id="A0A8J2MZ20"/>
<keyword evidence="1" id="KW-0645">Protease</keyword>
<dbReference type="OrthoDB" id="406838at2759"/>
<gene>
    <name evidence="6" type="ORF">ALTATR162_LOCUS4299</name>
</gene>
<evidence type="ECO:0000256" key="1">
    <source>
        <dbReference type="ARBA" id="ARBA00022670"/>
    </source>
</evidence>
<evidence type="ECO:0000256" key="3">
    <source>
        <dbReference type="ARBA" id="ARBA00022801"/>
    </source>
</evidence>
<dbReference type="Gene3D" id="3.40.390.10">
    <property type="entry name" value="Collagenase (Catalytic Domain)"/>
    <property type="match status" value="1"/>
</dbReference>
<name>A0A8J2MZ20_9PLEO</name>
<dbReference type="GO" id="GO:0031012">
    <property type="term" value="C:extracellular matrix"/>
    <property type="evidence" value="ECO:0007669"/>
    <property type="project" value="InterPro"/>
</dbReference>
<sequence>MTPQTVLTALPTTTQKIEAIELAGGNAPTTLTETELTEKLQESAPDAKFSDEASYTCVTQLNPPRASPAAIMTGLWEQIPRWKYGSVINFATYADGYPARGDAVYAANCLIKAAEEWNSKNVGVTFKWVPKLDDATFVLAYGGQKSTVLASAFFPGDTTQLETLYVYQYGFDKAKKTSKRGTFTNYEILKNVFLHELGHVLGLRHEFAMTPDPETGKMEGGAIVIGSANSESVMSYIFPPEIQESDIRDTQYFYKHPLIVDYVPDN</sequence>
<dbReference type="EMBL" id="CAJRGZ010000017">
    <property type="protein sequence ID" value="CAG5156502.1"/>
    <property type="molecule type" value="Genomic_DNA"/>
</dbReference>
<dbReference type="GO" id="GO:0006508">
    <property type="term" value="P:proteolysis"/>
    <property type="evidence" value="ECO:0007669"/>
    <property type="project" value="UniProtKB-KW"/>
</dbReference>
<evidence type="ECO:0000259" key="5">
    <source>
        <dbReference type="Pfam" id="PF00413"/>
    </source>
</evidence>
<comment type="caution">
    <text evidence="6">The sequence shown here is derived from an EMBL/GenBank/DDBJ whole genome shotgun (WGS) entry which is preliminary data.</text>
</comment>
<reference evidence="6" key="1">
    <citation type="submission" date="2021-05" db="EMBL/GenBank/DDBJ databases">
        <authorList>
            <person name="Stam R."/>
        </authorList>
    </citation>
    <scope>NUCLEOTIDE SEQUENCE</scope>
    <source>
        <strain evidence="6">CS162</strain>
    </source>
</reference>
<feature type="domain" description="Peptidase M10 metallopeptidase" evidence="5">
    <location>
        <begin position="144"/>
        <end position="206"/>
    </location>
</feature>
<organism evidence="6 7">
    <name type="scientific">Alternaria atra</name>
    <dbReference type="NCBI Taxonomy" id="119953"/>
    <lineage>
        <taxon>Eukaryota</taxon>
        <taxon>Fungi</taxon>
        <taxon>Dikarya</taxon>
        <taxon>Ascomycota</taxon>
        <taxon>Pezizomycotina</taxon>
        <taxon>Dothideomycetes</taxon>
        <taxon>Pleosporomycetidae</taxon>
        <taxon>Pleosporales</taxon>
        <taxon>Pleosporineae</taxon>
        <taxon>Pleosporaceae</taxon>
        <taxon>Alternaria</taxon>
        <taxon>Alternaria sect. Ulocladioides</taxon>
    </lineage>
</organism>
<proteinExistence type="predicted"/>
<dbReference type="GO" id="GO:0008270">
    <property type="term" value="F:zinc ion binding"/>
    <property type="evidence" value="ECO:0007669"/>
    <property type="project" value="InterPro"/>
</dbReference>
<dbReference type="GeneID" id="67015950"/>
<dbReference type="RefSeq" id="XP_043167845.1">
    <property type="nucleotide sequence ID" value="XM_043311910.1"/>
</dbReference>
<evidence type="ECO:0000313" key="7">
    <source>
        <dbReference type="Proteomes" id="UP000676310"/>
    </source>
</evidence>
<keyword evidence="2" id="KW-0479">Metal-binding</keyword>
<dbReference type="Pfam" id="PF00413">
    <property type="entry name" value="Peptidase_M10"/>
    <property type="match status" value="1"/>
</dbReference>
<accession>A0A8J2MZ20</accession>
<protein>
    <recommendedName>
        <fullName evidence="5">Peptidase M10 metallopeptidase domain-containing protein</fullName>
    </recommendedName>
</protein>